<dbReference type="GO" id="GO:0052621">
    <property type="term" value="F:diguanylate cyclase activity"/>
    <property type="evidence" value="ECO:0007669"/>
    <property type="project" value="TreeGrafter"/>
</dbReference>
<dbReference type="SMART" id="SM00267">
    <property type="entry name" value="GGDEF"/>
    <property type="match status" value="1"/>
</dbReference>
<feature type="transmembrane region" description="Helical" evidence="1">
    <location>
        <begin position="63"/>
        <end position="86"/>
    </location>
</feature>
<dbReference type="NCBIfam" id="TIGR00254">
    <property type="entry name" value="GGDEF"/>
    <property type="match status" value="1"/>
</dbReference>
<comment type="caution">
    <text evidence="3">The sequence shown here is derived from an EMBL/GenBank/DDBJ whole genome shotgun (WGS) entry which is preliminary data.</text>
</comment>
<dbReference type="FunFam" id="3.30.70.270:FF:000001">
    <property type="entry name" value="Diguanylate cyclase domain protein"/>
    <property type="match status" value="1"/>
</dbReference>
<feature type="domain" description="GGDEF" evidence="2">
    <location>
        <begin position="247"/>
        <end position="378"/>
    </location>
</feature>
<dbReference type="InterPro" id="IPR000160">
    <property type="entry name" value="GGDEF_dom"/>
</dbReference>
<dbReference type="CDD" id="cd01949">
    <property type="entry name" value="GGDEF"/>
    <property type="match status" value="1"/>
</dbReference>
<dbReference type="PANTHER" id="PTHR45138">
    <property type="entry name" value="REGULATORY COMPONENTS OF SENSORY TRANSDUCTION SYSTEM"/>
    <property type="match status" value="1"/>
</dbReference>
<feature type="transmembrane region" description="Helical" evidence="1">
    <location>
        <begin position="95"/>
        <end position="126"/>
    </location>
</feature>
<name>A0A2T6G6T7_9BACL</name>
<keyword evidence="1" id="KW-0812">Transmembrane</keyword>
<dbReference type="AlphaFoldDB" id="A0A2T6G6T7"/>
<reference evidence="3 4" key="1">
    <citation type="submission" date="2018-03" db="EMBL/GenBank/DDBJ databases">
        <title>Genome sequence of Paenibacillus elgii strain AC13 an antimicrobial compound producing bacteria.</title>
        <authorList>
            <person name="Kurokawa A.S."/>
            <person name="Araujo J.F."/>
            <person name="Costa R.A."/>
            <person name="Ortega D.B."/>
            <person name="Pires A.S."/>
            <person name="Pappas G.J.Jr."/>
            <person name="Franco O.L."/>
            <person name="Barreto C."/>
            <person name="Magalhaes B.S."/>
            <person name="Kruger R.H."/>
        </authorList>
    </citation>
    <scope>NUCLEOTIDE SEQUENCE [LARGE SCALE GENOMIC DNA]</scope>
    <source>
        <strain evidence="3 4">AC13</strain>
    </source>
</reference>
<dbReference type="InterPro" id="IPR029787">
    <property type="entry name" value="Nucleotide_cyclase"/>
</dbReference>
<protein>
    <recommendedName>
        <fullName evidence="2">GGDEF domain-containing protein</fullName>
    </recommendedName>
</protein>
<dbReference type="PANTHER" id="PTHR45138:SF9">
    <property type="entry name" value="DIGUANYLATE CYCLASE DGCM-RELATED"/>
    <property type="match status" value="1"/>
</dbReference>
<feature type="transmembrane region" description="Helical" evidence="1">
    <location>
        <begin position="168"/>
        <end position="190"/>
    </location>
</feature>
<evidence type="ECO:0000313" key="3">
    <source>
        <dbReference type="EMBL" id="PUA39858.1"/>
    </source>
</evidence>
<dbReference type="InterPro" id="IPR043128">
    <property type="entry name" value="Rev_trsase/Diguanyl_cyclase"/>
</dbReference>
<feature type="transmembrane region" description="Helical" evidence="1">
    <location>
        <begin position="138"/>
        <end position="156"/>
    </location>
</feature>
<accession>A0A2T6G6T7</accession>
<keyword evidence="1" id="KW-1133">Transmembrane helix</keyword>
<dbReference type="Pfam" id="PF00990">
    <property type="entry name" value="GGDEF"/>
    <property type="match status" value="1"/>
</dbReference>
<evidence type="ECO:0000259" key="2">
    <source>
        <dbReference type="PROSITE" id="PS50887"/>
    </source>
</evidence>
<feature type="transmembrane region" description="Helical" evidence="1">
    <location>
        <begin position="37"/>
        <end position="57"/>
    </location>
</feature>
<organism evidence="3 4">
    <name type="scientific">Paenibacillus elgii</name>
    <dbReference type="NCBI Taxonomy" id="189691"/>
    <lineage>
        <taxon>Bacteria</taxon>
        <taxon>Bacillati</taxon>
        <taxon>Bacillota</taxon>
        <taxon>Bacilli</taxon>
        <taxon>Bacillales</taxon>
        <taxon>Paenibacillaceae</taxon>
        <taxon>Paenibacillus</taxon>
    </lineage>
</organism>
<dbReference type="SUPFAM" id="SSF55073">
    <property type="entry name" value="Nucleotide cyclase"/>
    <property type="match status" value="1"/>
</dbReference>
<sequence length="385" mass="43089">MNLSIRGCIMRHGSRCMNHLLLELANTRQTYRKMLNLYWITIVLTAILEYVIFLMEADTSPSAFFQALLFQTICLTAVTGAVEILYRYRKLQSDWLLILTGIFYATSIILMNPSIGIVPAIYIFPILTSVLSFNKNRIVAAFALVLLSFAALYLISPELRLTMQPVHTIGILFLYTGTTVIALSITSSGIELLNNLKHATEAKQELLVKNIIMDKLSKLDALTSLYNHKTFHEYLEKLIDQHERNELPLQLAIVDIDNFKKINDTFGHWVGDIILMRVASTIKETVSPNDFVARYGGEEFAVIFTDKTPEEAYDLAEQVRHKLSGTLHPELDSQAATISIGLQTYTKGHGKEGLFKGADASLYAAKRTGKNKTVVQSAVADPVVV</sequence>
<dbReference type="Proteomes" id="UP000244184">
    <property type="component" value="Unassembled WGS sequence"/>
</dbReference>
<proteinExistence type="predicted"/>
<evidence type="ECO:0000256" key="1">
    <source>
        <dbReference type="SAM" id="Phobius"/>
    </source>
</evidence>
<evidence type="ECO:0000313" key="4">
    <source>
        <dbReference type="Proteomes" id="UP000244184"/>
    </source>
</evidence>
<keyword evidence="1" id="KW-0472">Membrane</keyword>
<dbReference type="InterPro" id="IPR050469">
    <property type="entry name" value="Diguanylate_Cyclase"/>
</dbReference>
<dbReference type="Gene3D" id="3.30.70.270">
    <property type="match status" value="1"/>
</dbReference>
<dbReference type="PROSITE" id="PS50887">
    <property type="entry name" value="GGDEF"/>
    <property type="match status" value="1"/>
</dbReference>
<dbReference type="EMBL" id="PYHP01000019">
    <property type="protein sequence ID" value="PUA39858.1"/>
    <property type="molecule type" value="Genomic_DNA"/>
</dbReference>
<gene>
    <name evidence="3" type="ORF">C8Z91_07255</name>
</gene>